<name>A0ABS2DHX7_9BACI</name>
<protein>
    <submittedName>
        <fullName evidence="1">Aspartyl-phosphate phosphatase Spo0E family protein</fullName>
    </submittedName>
</protein>
<dbReference type="SUPFAM" id="SSF140500">
    <property type="entry name" value="BAS1536-like"/>
    <property type="match status" value="1"/>
</dbReference>
<accession>A0ABS2DHX7</accession>
<dbReference type="Gene3D" id="4.10.280.10">
    <property type="entry name" value="Helix-loop-helix DNA-binding domain"/>
    <property type="match status" value="1"/>
</dbReference>
<evidence type="ECO:0000313" key="2">
    <source>
        <dbReference type="Proteomes" id="UP001518925"/>
    </source>
</evidence>
<dbReference type="InterPro" id="IPR018540">
    <property type="entry name" value="Spo0E-like"/>
</dbReference>
<proteinExistence type="predicted"/>
<gene>
    <name evidence="1" type="ORF">JR050_10545</name>
</gene>
<organism evidence="1 2">
    <name type="scientific">Bacillus suaedaesalsae</name>
    <dbReference type="NCBI Taxonomy" id="2810349"/>
    <lineage>
        <taxon>Bacteria</taxon>
        <taxon>Bacillati</taxon>
        <taxon>Bacillota</taxon>
        <taxon>Bacilli</taxon>
        <taxon>Bacillales</taxon>
        <taxon>Bacillaceae</taxon>
        <taxon>Bacillus</taxon>
    </lineage>
</organism>
<sequence>MINTAMANGFTSAETVACSQELDILITQYQKKLLTVQKTKKVYQTFNSIYTFFLKPSFKTSDDIKDL</sequence>
<keyword evidence="2" id="KW-1185">Reference proteome</keyword>
<reference evidence="1 2" key="1">
    <citation type="submission" date="2021-02" db="EMBL/GenBank/DDBJ databases">
        <title>Bacillus sp. RD4P76, an endophyte from a halophyte.</title>
        <authorList>
            <person name="Sun J.-Q."/>
        </authorList>
    </citation>
    <scope>NUCLEOTIDE SEQUENCE [LARGE SCALE GENOMIC DNA]</scope>
    <source>
        <strain evidence="1 2">RD4P76</strain>
    </source>
</reference>
<dbReference type="InterPro" id="IPR036638">
    <property type="entry name" value="HLH_DNA-bd_sf"/>
</dbReference>
<comment type="caution">
    <text evidence="1">The sequence shown here is derived from an EMBL/GenBank/DDBJ whole genome shotgun (WGS) entry which is preliminary data.</text>
</comment>
<dbReference type="InterPro" id="IPR037208">
    <property type="entry name" value="Spo0E-like_sf"/>
</dbReference>
<dbReference type="Pfam" id="PF09388">
    <property type="entry name" value="SpoOE-like"/>
    <property type="match status" value="1"/>
</dbReference>
<dbReference type="EMBL" id="JAFELM010000030">
    <property type="protein sequence ID" value="MBM6618096.1"/>
    <property type="molecule type" value="Genomic_DNA"/>
</dbReference>
<dbReference type="Proteomes" id="UP001518925">
    <property type="component" value="Unassembled WGS sequence"/>
</dbReference>
<evidence type="ECO:0000313" key="1">
    <source>
        <dbReference type="EMBL" id="MBM6618096.1"/>
    </source>
</evidence>